<protein>
    <recommendedName>
        <fullName evidence="1">Mic1 domain-containing protein</fullName>
    </recommendedName>
</protein>
<evidence type="ECO:0000313" key="2">
    <source>
        <dbReference type="EMBL" id="UKJ90159.2"/>
    </source>
</evidence>
<gene>
    <name evidence="2" type="ORF">MACJ_001090</name>
</gene>
<dbReference type="GO" id="GO:0005765">
    <property type="term" value="C:lysosomal membrane"/>
    <property type="evidence" value="ECO:0007669"/>
    <property type="project" value="TreeGrafter"/>
</dbReference>
<dbReference type="AlphaFoldDB" id="A0A976MA79"/>
<evidence type="ECO:0000259" key="1">
    <source>
        <dbReference type="Pfam" id="PF07035"/>
    </source>
</evidence>
<name>A0A976MA79_THEOR</name>
<dbReference type="EMBL" id="CP056068">
    <property type="protein sequence ID" value="UKJ90159.2"/>
    <property type="molecule type" value="Genomic_DNA"/>
</dbReference>
<reference evidence="2" key="1">
    <citation type="submission" date="2022-07" db="EMBL/GenBank/DDBJ databases">
        <title>Evaluation of T. orientalis genome assembly methods using nanopore sequencing and analysis of variation between genomes.</title>
        <authorList>
            <person name="Yam J."/>
            <person name="Micallef M.L."/>
            <person name="Liu M."/>
            <person name="Djordjevic S.P."/>
            <person name="Bogema D.R."/>
            <person name="Jenkins C."/>
        </authorList>
    </citation>
    <scope>NUCLEOTIDE SEQUENCE</scope>
    <source>
        <strain evidence="2">Fish Creek</strain>
    </source>
</reference>
<feature type="domain" description="Mic1" evidence="1">
    <location>
        <begin position="570"/>
        <end position="690"/>
    </location>
</feature>
<dbReference type="PANTHER" id="PTHR12897">
    <property type="entry name" value="COLON CANCER-ASSOCIATED PROTEIN MIC1"/>
    <property type="match status" value="1"/>
</dbReference>
<dbReference type="SUPFAM" id="SSF82171">
    <property type="entry name" value="DPP6 N-terminal domain-like"/>
    <property type="match status" value="1"/>
</dbReference>
<dbReference type="PANTHER" id="PTHR12897:SF4">
    <property type="entry name" value="REGULATOR OF MON1-CCZ1 COMPLEX"/>
    <property type="match status" value="1"/>
</dbReference>
<dbReference type="GO" id="GO:0035658">
    <property type="term" value="C:Mon1-Ccz1 complex"/>
    <property type="evidence" value="ECO:0007669"/>
    <property type="project" value="InterPro"/>
</dbReference>
<dbReference type="InterPro" id="IPR040371">
    <property type="entry name" value="RMC1"/>
</dbReference>
<dbReference type="InterPro" id="IPR009755">
    <property type="entry name" value="RMC1_C"/>
</dbReference>
<sequence>MAEILHFEDIYTWQSDNDRTVFVDSRNSFLIYQNASDKAVRIIDAKNGNCIFSTNRFGKPVCESILVSSDRNFILYWYNDPVTIGIYNILNTDSVDILLDSSQYEDSIVLKVFWSDSHNSTNSNFVVISNNRVDIYNFSFESSVLRTITKKSVSCVDAWNDLSGNYFILLHHNKSLYPYNIKNNEISQLAEIGLSLPYGHQLQHYEICVVTLYDDTYCIYKDVTKGTLSLRSLTNNKLHDKVLEVNSQGRFSSDTFTQISPTVFSLLIPCIGWLEICVIDNLMLVLTGSATCYIFDIAIKSDFLIAKVPQKKPPISTISSDIESFIPSILVDFYGGFAHYITLDFNTLSLYLSRCFTESMAAEFFQRRINCSDRVMEIVNSSIENRLQMSELLSLFSTVLDPYAQTLRTLNKMKGTMFKGSAIPFNLIDKFIGNKSIITEHNFTASALYAFVIKEWKIKYGFNLFDFSITLICYHKNYDLSELLELKHAILSPQSCVDHYILKSQILSHSEETAIPDIQAYLLPDYLGSTVPLHSGSDMNVDGTLGDLEPMNVDFHNRRVPDMYYSRITPYIVTVTLCYLKNLVLHSLNPSNLVLMFFFDICVLYNQLTLLVEMIRSRVIRDSNLICYRLFLLIQPLDDDSLKQLTFDMSKRLKLYTITIHILLMDKKYYKALMLIKREKLDYPISKILHHAADDVVEQQRRPYLWQLILSFILVWTQEYHQEPSRFCQPNLKNCEMWLPNL</sequence>
<dbReference type="Proteomes" id="UP000244803">
    <property type="component" value="Chromosome 2"/>
</dbReference>
<dbReference type="OrthoDB" id="264532at2759"/>
<dbReference type="GO" id="GO:0010506">
    <property type="term" value="P:regulation of autophagy"/>
    <property type="evidence" value="ECO:0007669"/>
    <property type="project" value="InterPro"/>
</dbReference>
<accession>A0A976MA79</accession>
<organism evidence="2 3">
    <name type="scientific">Theileria orientalis</name>
    <dbReference type="NCBI Taxonomy" id="68886"/>
    <lineage>
        <taxon>Eukaryota</taxon>
        <taxon>Sar</taxon>
        <taxon>Alveolata</taxon>
        <taxon>Apicomplexa</taxon>
        <taxon>Aconoidasida</taxon>
        <taxon>Piroplasmida</taxon>
        <taxon>Theileriidae</taxon>
        <taxon>Theileria</taxon>
    </lineage>
</organism>
<dbReference type="GO" id="GO:0031902">
    <property type="term" value="C:late endosome membrane"/>
    <property type="evidence" value="ECO:0007669"/>
    <property type="project" value="TreeGrafter"/>
</dbReference>
<proteinExistence type="predicted"/>
<evidence type="ECO:0000313" key="3">
    <source>
        <dbReference type="Proteomes" id="UP000244803"/>
    </source>
</evidence>
<dbReference type="Pfam" id="PF07035">
    <property type="entry name" value="RMC1_C"/>
    <property type="match status" value="1"/>
</dbReference>